<dbReference type="GO" id="GO:0006351">
    <property type="term" value="P:DNA-templated transcription"/>
    <property type="evidence" value="ECO:0007669"/>
    <property type="project" value="InterPro"/>
</dbReference>
<evidence type="ECO:0000256" key="5">
    <source>
        <dbReference type="ARBA" id="ARBA00023242"/>
    </source>
</evidence>
<keyword evidence="1" id="KW-0862">Zinc</keyword>
<dbReference type="GO" id="GO:0008270">
    <property type="term" value="F:zinc ion binding"/>
    <property type="evidence" value="ECO:0007669"/>
    <property type="project" value="InterPro"/>
</dbReference>
<sequence length="514" mass="58326">MMSAATVVDSIKLAYHSVLACDIPTQPTISEESLSHSNRIMDAILATTEAAVLPVAPLRRALTDAFFEQVFHNYPVINPEDISNPNPSILLQQGVCLAGSLMRDGPTNLQLSRSLYDKVKTLIYLNYEPDDLATLKTMCLLSCWSVKPPDKISLDGPWYWTGVASRLAIQMGLHRESTYTNNPQNHCLRRIFWQLYSSDKLQVACWGRPPSFSSRYITVKPPVLEDFEIQNVQALVFIHTTKLCTIIGNIAELHLERRPVPFHEVFVLSETLCGWVREIPHELCLYNSEGGRNEFNRPVSELFIKYFAAIILLQLLQNEVNQQRRTTVRSLVAASCMAKLYEEIHYREQTCYLLPIHGFLCMVASLPQIYYQPQSAEKNRTRKEELDILRSIMGNMRGKYGGATMILAKIQRLEKEVKASTDRYLLEADAVGLSSDGILHDPSESLGELFPFPPTACAHMDFIKQSGETQQGFLPQDFVPMEDEWAKWLVSEGHNFVDLFGMYSGAYDVEEPYI</sequence>
<name>A0A0A2JK78_PENEN</name>
<protein>
    <submittedName>
        <fullName evidence="7">Transcription factor, fungi</fullName>
    </submittedName>
</protein>
<keyword evidence="2" id="KW-0805">Transcription regulation</keyword>
<evidence type="ECO:0000313" key="7">
    <source>
        <dbReference type="EMBL" id="KGO55817.1"/>
    </source>
</evidence>
<feature type="domain" description="Xylanolytic transcriptional activator regulatory" evidence="6">
    <location>
        <begin position="157"/>
        <end position="228"/>
    </location>
</feature>
<dbReference type="CDD" id="cd12148">
    <property type="entry name" value="fungal_TF_MHR"/>
    <property type="match status" value="1"/>
</dbReference>
<keyword evidence="4" id="KW-0804">Transcription</keyword>
<evidence type="ECO:0000256" key="3">
    <source>
        <dbReference type="ARBA" id="ARBA00023125"/>
    </source>
</evidence>
<organism evidence="7 8">
    <name type="scientific">Penicillium expansum</name>
    <name type="common">Blue mold rot fungus</name>
    <dbReference type="NCBI Taxonomy" id="27334"/>
    <lineage>
        <taxon>Eukaryota</taxon>
        <taxon>Fungi</taxon>
        <taxon>Dikarya</taxon>
        <taxon>Ascomycota</taxon>
        <taxon>Pezizomycotina</taxon>
        <taxon>Eurotiomycetes</taxon>
        <taxon>Eurotiomycetidae</taxon>
        <taxon>Eurotiales</taxon>
        <taxon>Aspergillaceae</taxon>
        <taxon>Penicillium</taxon>
    </lineage>
</organism>
<evidence type="ECO:0000256" key="4">
    <source>
        <dbReference type="ARBA" id="ARBA00023163"/>
    </source>
</evidence>
<dbReference type="STRING" id="27334.A0A0A2JK78"/>
<dbReference type="GO" id="GO:0003677">
    <property type="term" value="F:DNA binding"/>
    <property type="evidence" value="ECO:0007669"/>
    <property type="project" value="UniProtKB-KW"/>
</dbReference>
<evidence type="ECO:0000256" key="2">
    <source>
        <dbReference type="ARBA" id="ARBA00023015"/>
    </source>
</evidence>
<comment type="caution">
    <text evidence="7">The sequence shown here is derived from an EMBL/GenBank/DDBJ whole genome shotgun (WGS) entry which is preliminary data.</text>
</comment>
<evidence type="ECO:0000259" key="6">
    <source>
        <dbReference type="SMART" id="SM00906"/>
    </source>
</evidence>
<evidence type="ECO:0000313" key="8">
    <source>
        <dbReference type="Proteomes" id="UP000030143"/>
    </source>
</evidence>
<accession>A0A0A2JK78</accession>
<dbReference type="HOGENOM" id="CLU_007427_3_1_1"/>
<dbReference type="RefSeq" id="XP_016597790.1">
    <property type="nucleotide sequence ID" value="XM_016737816.1"/>
</dbReference>
<dbReference type="PANTHER" id="PTHR47171">
    <property type="entry name" value="FARA-RELATED"/>
    <property type="match status" value="1"/>
</dbReference>
<dbReference type="InterPro" id="IPR052073">
    <property type="entry name" value="Amide_Lactam_Regulators"/>
</dbReference>
<keyword evidence="3" id="KW-0238">DNA-binding</keyword>
<dbReference type="PANTHER" id="PTHR47171:SF5">
    <property type="entry name" value="ZN(II)2CYS6 TRANSCRIPTION FACTOR (EUROFUNG)"/>
    <property type="match status" value="1"/>
</dbReference>
<keyword evidence="8" id="KW-1185">Reference proteome</keyword>
<dbReference type="InterPro" id="IPR007219">
    <property type="entry name" value="XnlR_reg_dom"/>
</dbReference>
<evidence type="ECO:0000256" key="1">
    <source>
        <dbReference type="ARBA" id="ARBA00022833"/>
    </source>
</evidence>
<dbReference type="EMBL" id="JQFZ01000181">
    <property type="protein sequence ID" value="KGO55817.1"/>
    <property type="molecule type" value="Genomic_DNA"/>
</dbReference>
<gene>
    <name evidence="7" type="ORF">PEX2_005390</name>
</gene>
<dbReference type="AlphaFoldDB" id="A0A0A2JK78"/>
<proteinExistence type="predicted"/>
<dbReference type="Pfam" id="PF04082">
    <property type="entry name" value="Fungal_trans"/>
    <property type="match status" value="1"/>
</dbReference>
<dbReference type="Proteomes" id="UP000030143">
    <property type="component" value="Unassembled WGS sequence"/>
</dbReference>
<reference evidence="7 8" key="1">
    <citation type="journal article" date="2015" name="Mol. Plant Microbe Interact.">
        <title>Genome, transcriptome, and functional analyses of Penicillium expansum provide new insights into secondary metabolism and pathogenicity.</title>
        <authorList>
            <person name="Ballester A.R."/>
            <person name="Marcet-Houben M."/>
            <person name="Levin E."/>
            <person name="Sela N."/>
            <person name="Selma-Lazaro C."/>
            <person name="Carmona L."/>
            <person name="Wisniewski M."/>
            <person name="Droby S."/>
            <person name="Gonzalez-Candelas L."/>
            <person name="Gabaldon T."/>
        </authorList>
    </citation>
    <scope>NUCLEOTIDE SEQUENCE [LARGE SCALE GENOMIC DNA]</scope>
    <source>
        <strain evidence="7 8">MD-8</strain>
    </source>
</reference>
<dbReference type="VEuPathDB" id="FungiDB:PEXP_042920"/>
<keyword evidence="5" id="KW-0539">Nucleus</keyword>
<dbReference type="SMART" id="SM00906">
    <property type="entry name" value="Fungal_trans"/>
    <property type="match status" value="1"/>
</dbReference>
<dbReference type="GeneID" id="27673235"/>